<dbReference type="SUPFAM" id="SSF52374">
    <property type="entry name" value="Nucleotidylyl transferase"/>
    <property type="match status" value="1"/>
</dbReference>
<protein>
    <recommendedName>
        <fullName evidence="10">Cysteine--tRNA ligase</fullName>
        <ecNumber evidence="10">6.1.1.16</ecNumber>
    </recommendedName>
    <alternativeName>
        <fullName evidence="10">Cysteinyl-tRNA synthetase</fullName>
        <shortName evidence="10">CysRS</shortName>
    </alternativeName>
</protein>
<reference evidence="13" key="2">
    <citation type="submission" date="2022-12" db="EMBL/GenBank/DDBJ databases">
        <authorList>
            <person name="Sun Q."/>
            <person name="Zhou Y."/>
        </authorList>
    </citation>
    <scope>NUCLEOTIDE SEQUENCE</scope>
    <source>
        <strain evidence="13">CGMCC 1.15034</strain>
    </source>
</reference>
<evidence type="ECO:0000256" key="5">
    <source>
        <dbReference type="ARBA" id="ARBA00022741"/>
    </source>
</evidence>
<keyword evidence="8 10" id="KW-0648">Protein biosynthesis</keyword>
<dbReference type="InterPro" id="IPR009080">
    <property type="entry name" value="tRNAsynth_Ia_anticodon-bd"/>
</dbReference>
<dbReference type="RefSeq" id="WP_244659290.1">
    <property type="nucleotide sequence ID" value="NZ_BMHC01000002.1"/>
</dbReference>
<evidence type="ECO:0000256" key="6">
    <source>
        <dbReference type="ARBA" id="ARBA00022833"/>
    </source>
</evidence>
<name>A0AA87W2P4_9BRAD</name>
<feature type="domain" description="tRNA synthetases class I catalytic" evidence="11">
    <location>
        <begin position="240"/>
        <end position="369"/>
    </location>
</feature>
<dbReference type="Proteomes" id="UP000625079">
    <property type="component" value="Unassembled WGS sequence"/>
</dbReference>
<dbReference type="HAMAP" id="MF_00041">
    <property type="entry name" value="Cys_tRNA_synth"/>
    <property type="match status" value="1"/>
</dbReference>
<dbReference type="GO" id="GO:0006423">
    <property type="term" value="P:cysteinyl-tRNA aminoacylation"/>
    <property type="evidence" value="ECO:0007669"/>
    <property type="project" value="UniProtKB-UniRule"/>
</dbReference>
<dbReference type="CDD" id="cd00672">
    <property type="entry name" value="CysRS_core"/>
    <property type="match status" value="1"/>
</dbReference>
<dbReference type="PRINTS" id="PR00983">
    <property type="entry name" value="TRNASYNTHCYS"/>
</dbReference>
<keyword evidence="5 10" id="KW-0547">Nucleotide-binding</keyword>
<dbReference type="PANTHER" id="PTHR10890">
    <property type="entry name" value="CYSTEINYL-TRNA SYNTHETASE"/>
    <property type="match status" value="1"/>
</dbReference>
<evidence type="ECO:0000256" key="4">
    <source>
        <dbReference type="ARBA" id="ARBA00022723"/>
    </source>
</evidence>
<dbReference type="PANTHER" id="PTHR10890:SF3">
    <property type="entry name" value="CYSTEINE--TRNA LIGASE, CYTOPLASMIC"/>
    <property type="match status" value="1"/>
</dbReference>
<comment type="caution">
    <text evidence="13">The sequence shown here is derived from an EMBL/GenBank/DDBJ whole genome shotgun (WGS) entry which is preliminary data.</text>
</comment>
<evidence type="ECO:0000256" key="10">
    <source>
        <dbReference type="HAMAP-Rule" id="MF_00041"/>
    </source>
</evidence>
<evidence type="ECO:0000256" key="8">
    <source>
        <dbReference type="ARBA" id="ARBA00022917"/>
    </source>
</evidence>
<evidence type="ECO:0000256" key="2">
    <source>
        <dbReference type="ARBA" id="ARBA00011245"/>
    </source>
</evidence>
<dbReference type="InterPro" id="IPR015803">
    <property type="entry name" value="Cys-tRNA-ligase"/>
</dbReference>
<feature type="binding site" evidence="10">
    <location>
        <position position="319"/>
    </location>
    <ligand>
        <name>ATP</name>
        <dbReference type="ChEBI" id="CHEBI:30616"/>
    </ligand>
</feature>
<keyword evidence="4 10" id="KW-0479">Metal-binding</keyword>
<feature type="domain" description="Cysteinyl-tRNA ligase anticodon binding" evidence="12">
    <location>
        <begin position="503"/>
        <end position="543"/>
    </location>
</feature>
<comment type="subcellular location">
    <subcellularLocation>
        <location evidence="10">Cytoplasm</location>
    </subcellularLocation>
</comment>
<dbReference type="InterPro" id="IPR032678">
    <property type="entry name" value="tRNA-synt_1_cat_dom"/>
</dbReference>
<dbReference type="GO" id="GO:0005829">
    <property type="term" value="C:cytosol"/>
    <property type="evidence" value="ECO:0007669"/>
    <property type="project" value="TreeGrafter"/>
</dbReference>
<dbReference type="EMBL" id="BMHC01000002">
    <property type="protein sequence ID" value="GGI22442.1"/>
    <property type="molecule type" value="Genomic_DNA"/>
</dbReference>
<keyword evidence="9 10" id="KW-0030">Aminoacyl-tRNA synthetase</keyword>
<dbReference type="GO" id="GO:0008270">
    <property type="term" value="F:zinc ion binding"/>
    <property type="evidence" value="ECO:0007669"/>
    <property type="project" value="UniProtKB-UniRule"/>
</dbReference>
<keyword evidence="7 10" id="KW-0067">ATP-binding</keyword>
<dbReference type="GO" id="GO:0005524">
    <property type="term" value="F:ATP binding"/>
    <property type="evidence" value="ECO:0007669"/>
    <property type="project" value="UniProtKB-UniRule"/>
</dbReference>
<dbReference type="InterPro" id="IPR024909">
    <property type="entry name" value="Cys-tRNA/MSH_ligase"/>
</dbReference>
<evidence type="ECO:0000256" key="7">
    <source>
        <dbReference type="ARBA" id="ARBA00022840"/>
    </source>
</evidence>
<dbReference type="SUPFAM" id="SSF47323">
    <property type="entry name" value="Anticodon-binding domain of a subclass of class I aminoacyl-tRNA synthetases"/>
    <property type="match status" value="1"/>
</dbReference>
<dbReference type="AlphaFoldDB" id="A0AA87W2P4"/>
<evidence type="ECO:0000256" key="9">
    <source>
        <dbReference type="ARBA" id="ARBA00023146"/>
    </source>
</evidence>
<dbReference type="GO" id="GO:0004817">
    <property type="term" value="F:cysteine-tRNA ligase activity"/>
    <property type="evidence" value="ECO:0007669"/>
    <property type="project" value="UniProtKB-UniRule"/>
</dbReference>
<feature type="domain" description="tRNA synthetases class I catalytic" evidence="11">
    <location>
        <begin position="16"/>
        <end position="215"/>
    </location>
</feature>
<dbReference type="InterPro" id="IPR014729">
    <property type="entry name" value="Rossmann-like_a/b/a_fold"/>
</dbReference>
<keyword evidence="3 10" id="KW-0436">Ligase</keyword>
<accession>A0AA87W2P4</accession>
<dbReference type="Gene3D" id="3.40.50.620">
    <property type="entry name" value="HUPs"/>
    <property type="match status" value="1"/>
</dbReference>
<evidence type="ECO:0000313" key="13">
    <source>
        <dbReference type="EMBL" id="GGI22442.1"/>
    </source>
</evidence>
<gene>
    <name evidence="10 13" type="primary">cysS</name>
    <name evidence="13" type="ORF">GCM10010987_19420</name>
</gene>
<dbReference type="Pfam" id="PF23493">
    <property type="entry name" value="CysS_C"/>
    <property type="match status" value="1"/>
</dbReference>
<keyword evidence="10" id="KW-0963">Cytoplasm</keyword>
<comment type="similarity">
    <text evidence="1 10">Belongs to the class-I aminoacyl-tRNA synthetase family.</text>
</comment>
<sequence length="554" mass="62363">MELHLYDTLSREKRRFEPIDPANVRMYVCGPTVYDFAHIGNARPVIVFDVLFRLLRHIYGEKHVTYVRNITDVDDKINARALHDYPNLPLNDAIRKVTETTASQFQADAEALGCLAPTHQPRATEFVLPRSDGRADMKSLVQELLDRDHAYLTLGNEGREILFDVSSMSDYGALSKRKLEEQIPGARVAVDSHKMNAEDFVLWKESGSRDPGWQGEFRPNPKSGYYTEFRISPENAARLQLNSPVVAIHGRPGWHIECSAMSAAYLGEIFDIHGGGLDLIFPHHENEIAQSRCAHGTRAMANFWMHNGFLQVEGEKMSKSLGNFFTIHELLEGRSFGNRSWDGPVLRLAMLMTHYRQPIDWTVARLKAADDLLTSWMRLVADLPVTDLHTPPSPQLIEALADDLNSAEAIQLISHLAKSADSQVKRTELLGNLVFMGLVPDPARSAEIFDKAIGLFASLQSKHAENMRKLSADYEERSKYAGPGVKLGDLSSTKRTLEDFRTLNELIERRLAARSRKDFLESDRLRGEALAMGFVLKDSKGTQGEPLTTWEVAR</sequence>
<evidence type="ECO:0000256" key="1">
    <source>
        <dbReference type="ARBA" id="ARBA00005594"/>
    </source>
</evidence>
<feature type="binding site" evidence="10">
    <location>
        <position position="283"/>
    </location>
    <ligand>
        <name>Zn(2+)</name>
        <dbReference type="ChEBI" id="CHEBI:29105"/>
    </ligand>
</feature>
<dbReference type="EC" id="6.1.1.16" evidence="10"/>
<evidence type="ECO:0000256" key="3">
    <source>
        <dbReference type="ARBA" id="ARBA00022598"/>
    </source>
</evidence>
<organism evidence="13 14">
    <name type="scientific">Bradyrhizobium guangdongense</name>
    <dbReference type="NCBI Taxonomy" id="1325090"/>
    <lineage>
        <taxon>Bacteria</taxon>
        <taxon>Pseudomonadati</taxon>
        <taxon>Pseudomonadota</taxon>
        <taxon>Alphaproteobacteria</taxon>
        <taxon>Hyphomicrobiales</taxon>
        <taxon>Nitrobacteraceae</taxon>
        <taxon>Bradyrhizobium</taxon>
    </lineage>
</organism>
<dbReference type="Gene3D" id="1.20.120.1910">
    <property type="entry name" value="Cysteine-tRNA ligase, C-terminal anti-codon recognition domain"/>
    <property type="match status" value="1"/>
</dbReference>
<reference evidence="13" key="1">
    <citation type="journal article" date="2014" name="Int. J. Syst. Evol. Microbiol.">
        <title>Complete genome sequence of Corynebacterium casei LMG S-19264T (=DSM 44701T), isolated from a smear-ripened cheese.</title>
        <authorList>
            <consortium name="US DOE Joint Genome Institute (JGI-PGF)"/>
            <person name="Walter F."/>
            <person name="Albersmeier A."/>
            <person name="Kalinowski J."/>
            <person name="Ruckert C."/>
        </authorList>
    </citation>
    <scope>NUCLEOTIDE SEQUENCE</scope>
    <source>
        <strain evidence="13">CGMCC 1.15034</strain>
    </source>
</reference>
<evidence type="ECO:0000259" key="11">
    <source>
        <dbReference type="Pfam" id="PF01406"/>
    </source>
</evidence>
<dbReference type="Pfam" id="PF01406">
    <property type="entry name" value="tRNA-synt_1e"/>
    <property type="match status" value="2"/>
</dbReference>
<feature type="binding site" evidence="10">
    <location>
        <position position="287"/>
    </location>
    <ligand>
        <name>Zn(2+)</name>
        <dbReference type="ChEBI" id="CHEBI:29105"/>
    </ligand>
</feature>
<comment type="catalytic activity">
    <reaction evidence="10">
        <text>tRNA(Cys) + L-cysteine + ATP = L-cysteinyl-tRNA(Cys) + AMP + diphosphate</text>
        <dbReference type="Rhea" id="RHEA:17773"/>
        <dbReference type="Rhea" id="RHEA-COMP:9661"/>
        <dbReference type="Rhea" id="RHEA-COMP:9679"/>
        <dbReference type="ChEBI" id="CHEBI:30616"/>
        <dbReference type="ChEBI" id="CHEBI:33019"/>
        <dbReference type="ChEBI" id="CHEBI:35235"/>
        <dbReference type="ChEBI" id="CHEBI:78442"/>
        <dbReference type="ChEBI" id="CHEBI:78517"/>
        <dbReference type="ChEBI" id="CHEBI:456215"/>
        <dbReference type="EC" id="6.1.1.16"/>
    </reaction>
</comment>
<evidence type="ECO:0000259" key="12">
    <source>
        <dbReference type="Pfam" id="PF23493"/>
    </source>
</evidence>
<dbReference type="InterPro" id="IPR056411">
    <property type="entry name" value="CysS_C"/>
</dbReference>
<proteinExistence type="inferred from homology"/>
<feature type="binding site" evidence="10">
    <location>
        <position position="29"/>
    </location>
    <ligand>
        <name>Zn(2+)</name>
        <dbReference type="ChEBI" id="CHEBI:29105"/>
    </ligand>
</feature>
<feature type="short sequence motif" description="'HIGH' region" evidence="10">
    <location>
        <begin position="31"/>
        <end position="41"/>
    </location>
</feature>
<evidence type="ECO:0000313" key="14">
    <source>
        <dbReference type="Proteomes" id="UP000625079"/>
    </source>
</evidence>
<feature type="short sequence motif" description="'KMSKS' region" evidence="10">
    <location>
        <begin position="316"/>
        <end position="320"/>
    </location>
</feature>
<comment type="subunit">
    <text evidence="2 10">Monomer.</text>
</comment>
<feature type="binding site" evidence="10">
    <location>
        <position position="258"/>
    </location>
    <ligand>
        <name>Zn(2+)</name>
        <dbReference type="ChEBI" id="CHEBI:29105"/>
    </ligand>
</feature>
<keyword evidence="6 10" id="KW-0862">Zinc</keyword>
<comment type="cofactor">
    <cofactor evidence="10">
        <name>Zn(2+)</name>
        <dbReference type="ChEBI" id="CHEBI:29105"/>
    </cofactor>
    <text evidence="10">Binds 1 zinc ion per subunit.</text>
</comment>